<dbReference type="GO" id="GO:0098826">
    <property type="term" value="C:endoplasmic reticulum tubular network membrane"/>
    <property type="evidence" value="ECO:0007669"/>
    <property type="project" value="UniProtKB-UniRule"/>
</dbReference>
<evidence type="ECO:0000259" key="3">
    <source>
        <dbReference type="Pfam" id="PF10058"/>
    </source>
</evidence>
<feature type="compositionally biased region" description="Polar residues" evidence="2">
    <location>
        <begin position="361"/>
        <end position="381"/>
    </location>
</feature>
<proteinExistence type="inferred from homology"/>
<dbReference type="InterPro" id="IPR019273">
    <property type="entry name" value="Lunapark_Znf"/>
</dbReference>
<dbReference type="Proteomes" id="UP001214628">
    <property type="component" value="Chromosome 4"/>
</dbReference>
<feature type="compositionally biased region" description="Polar residues" evidence="2">
    <location>
        <begin position="199"/>
        <end position="219"/>
    </location>
</feature>
<keyword evidence="1" id="KW-0256">Endoplasmic reticulum</keyword>
<keyword evidence="1" id="KW-1133">Transmembrane helix</keyword>
<feature type="transmembrane region" description="Helical" evidence="1">
    <location>
        <begin position="98"/>
        <end position="122"/>
    </location>
</feature>
<feature type="transmembrane region" description="Helical" evidence="1">
    <location>
        <begin position="58"/>
        <end position="78"/>
    </location>
</feature>
<reference evidence="4" key="1">
    <citation type="submission" date="2023-02" db="EMBL/GenBank/DDBJ databases">
        <title>Mating type loci evolution in Malassezia.</title>
        <authorList>
            <person name="Coelho M.A."/>
        </authorList>
    </citation>
    <scope>NUCLEOTIDE SEQUENCE</scope>
    <source>
        <strain evidence="4">CBS 14136</strain>
    </source>
</reference>
<keyword evidence="1" id="KW-0863">Zinc-finger</keyword>
<keyword evidence="1" id="KW-0472">Membrane</keyword>
<protein>
    <recommendedName>
        <fullName evidence="1">Endoplasmic reticulum junction formation protein lunapark</fullName>
    </recommendedName>
</protein>
<comment type="function">
    <text evidence="1">Plays a role in determining ER morphology.</text>
</comment>
<evidence type="ECO:0000256" key="1">
    <source>
        <dbReference type="RuleBase" id="RU367073"/>
    </source>
</evidence>
<feature type="region of interest" description="Disordered" evidence="2">
    <location>
        <begin position="167"/>
        <end position="228"/>
    </location>
</feature>
<dbReference type="GO" id="GO:1903373">
    <property type="term" value="P:positive regulation of endoplasmic reticulum tubular network organization"/>
    <property type="evidence" value="ECO:0007669"/>
    <property type="project" value="UniProtKB-UniRule"/>
</dbReference>
<comment type="similarity">
    <text evidence="1">Belongs to the lunapark family.</text>
</comment>
<keyword evidence="1" id="KW-0812">Transmembrane</keyword>
<feature type="compositionally biased region" description="Polar residues" evidence="2">
    <location>
        <begin position="169"/>
        <end position="189"/>
    </location>
</feature>
<dbReference type="GO" id="GO:0008270">
    <property type="term" value="F:zinc ion binding"/>
    <property type="evidence" value="ECO:0007669"/>
    <property type="project" value="UniProtKB-KW"/>
</dbReference>
<dbReference type="PANTHER" id="PTHR22166">
    <property type="entry name" value="ENDOPLASMIC RETICULUM JUNCTION FORMATION PROTEIN LUNAPARK"/>
    <property type="match status" value="1"/>
</dbReference>
<name>A0AAF0FBF5_9BASI</name>
<dbReference type="InterPro" id="IPR040115">
    <property type="entry name" value="Lnp"/>
</dbReference>
<dbReference type="EMBL" id="CP118378">
    <property type="protein sequence ID" value="WFD44360.1"/>
    <property type="molecule type" value="Genomic_DNA"/>
</dbReference>
<dbReference type="Pfam" id="PF10058">
    <property type="entry name" value="Zn_ribbon_10"/>
    <property type="match status" value="1"/>
</dbReference>
<organism evidence="4 5">
    <name type="scientific">Malassezia psittaci</name>
    <dbReference type="NCBI Taxonomy" id="1821823"/>
    <lineage>
        <taxon>Eukaryota</taxon>
        <taxon>Fungi</taxon>
        <taxon>Dikarya</taxon>
        <taxon>Basidiomycota</taxon>
        <taxon>Ustilaginomycotina</taxon>
        <taxon>Malasseziomycetes</taxon>
        <taxon>Malasseziales</taxon>
        <taxon>Malasseziaceae</taxon>
        <taxon>Malassezia</taxon>
    </lineage>
</organism>
<gene>
    <name evidence="4" type="ORF">MPSI1_003028</name>
</gene>
<sequence>MAMLGKSWLTWWPKAWNPFARRNVPSAYDYDAILESLSEEIETVEMTLMDIKARRRRIVSSVLRVIFTAWILIILLLWGYSTFVHSTYDRKWEWYHSFYLVGVVLGTPAMLVVLHHVITLWFRRLEKAQESHLQALRVQRRQKINEIKKATDFEHLRSLLERYDDETPSSEQLGHAPNNSHQQSESSALISGGLRGKASSRSLRGQASKESLRPQTQHTIDSRFMRADDNKKVAAPAITGMPVMGVQKAPAPRGWMDKVADMILGTDPYNASPEDHQYALICRNCFRHNGLVPKNELNEIQYVCPHCSTFNTRRPSSKPVSSPFTKQQEFSSKSSEAHSALQEPKRNAPTPSPTNSEDDNNNVQVKSEPASTSIDTPQTQRRSARLRNTYETSDKAGESMQVDE</sequence>
<dbReference type="AlphaFoldDB" id="A0AAF0FBF5"/>
<comment type="subcellular location">
    <subcellularLocation>
        <location evidence="1">Endoplasmic reticulum membrane</location>
        <topology evidence="1">Multi-pass membrane protein</topology>
    </subcellularLocation>
</comment>
<feature type="region of interest" description="Disordered" evidence="2">
    <location>
        <begin position="311"/>
        <end position="404"/>
    </location>
</feature>
<accession>A0AAF0FBF5</accession>
<dbReference type="PANTHER" id="PTHR22166:SF12">
    <property type="entry name" value="ENDOPLASMIC RETICULUM JUNCTION FORMATION PROTEIN LUNAPARK"/>
    <property type="match status" value="1"/>
</dbReference>
<feature type="compositionally biased region" description="Polar residues" evidence="2">
    <location>
        <begin position="311"/>
        <end position="334"/>
    </location>
</feature>
<keyword evidence="1" id="KW-0862">Zinc</keyword>
<evidence type="ECO:0000313" key="5">
    <source>
        <dbReference type="Proteomes" id="UP001214628"/>
    </source>
</evidence>
<comment type="domain">
    <text evidence="1">The C4-type zinc finger motif is necessary both for its ER three-way tubular junction localization and formation.</text>
</comment>
<feature type="domain" description="Lunapark zinc ribbon" evidence="3">
    <location>
        <begin position="255"/>
        <end position="311"/>
    </location>
</feature>
<evidence type="ECO:0000256" key="2">
    <source>
        <dbReference type="SAM" id="MobiDB-lite"/>
    </source>
</evidence>
<evidence type="ECO:0000313" key="4">
    <source>
        <dbReference type="EMBL" id="WFD44360.1"/>
    </source>
</evidence>
<keyword evidence="5" id="KW-1185">Reference proteome</keyword>
<keyword evidence="1" id="KW-0479">Metal-binding</keyword>
<dbReference type="GO" id="GO:0071788">
    <property type="term" value="P:endoplasmic reticulum tubular network maintenance"/>
    <property type="evidence" value="ECO:0007669"/>
    <property type="project" value="UniProtKB-UniRule"/>
</dbReference>